<keyword evidence="2" id="KW-0067">ATP-binding</keyword>
<dbReference type="Gene3D" id="1.10.8.60">
    <property type="match status" value="1"/>
</dbReference>
<evidence type="ECO:0000256" key="1">
    <source>
        <dbReference type="ARBA" id="ARBA00022741"/>
    </source>
</evidence>
<dbReference type="CDD" id="cd19499">
    <property type="entry name" value="RecA-like_ClpB_Hsp104-like"/>
    <property type="match status" value="1"/>
</dbReference>
<evidence type="ECO:0000259" key="6">
    <source>
        <dbReference type="SMART" id="SM01086"/>
    </source>
</evidence>
<geneLocation type="plasmid" evidence="7 8">
    <name>pN2</name>
</geneLocation>
<dbReference type="InterPro" id="IPR001270">
    <property type="entry name" value="ClpA/B"/>
</dbReference>
<dbReference type="SUPFAM" id="SSF52540">
    <property type="entry name" value="P-loop containing nucleoside triphosphate hydrolases"/>
    <property type="match status" value="1"/>
</dbReference>
<reference evidence="7" key="1">
    <citation type="submission" date="2022-09" db="EMBL/GenBank/DDBJ databases">
        <title>The genome sequence of Rhodococcus aetherivorans N1.</title>
        <authorList>
            <person name="Jiang W."/>
        </authorList>
    </citation>
    <scope>NUCLEOTIDE SEQUENCE</scope>
    <source>
        <strain evidence="7">N1</strain>
        <plasmid evidence="7">pN2</plasmid>
    </source>
</reference>
<proteinExistence type="predicted"/>
<dbReference type="SMART" id="SM00382">
    <property type="entry name" value="AAA"/>
    <property type="match status" value="1"/>
</dbReference>
<dbReference type="EMBL" id="CP106983">
    <property type="protein sequence ID" value="UYF97157.1"/>
    <property type="molecule type" value="Genomic_DNA"/>
</dbReference>
<dbReference type="GeneID" id="83624441"/>
<dbReference type="PANTHER" id="PTHR11638:SF18">
    <property type="entry name" value="HEAT SHOCK PROTEIN 104"/>
    <property type="match status" value="1"/>
</dbReference>
<evidence type="ECO:0000256" key="4">
    <source>
        <dbReference type="SAM" id="MobiDB-lite"/>
    </source>
</evidence>
<keyword evidence="7" id="KW-0614">Plasmid</keyword>
<dbReference type="GO" id="GO:0005524">
    <property type="term" value="F:ATP binding"/>
    <property type="evidence" value="ECO:0007669"/>
    <property type="project" value="UniProtKB-KW"/>
</dbReference>
<evidence type="ECO:0000313" key="8">
    <source>
        <dbReference type="Proteomes" id="UP001163947"/>
    </source>
</evidence>
<dbReference type="Pfam" id="PF07724">
    <property type="entry name" value="AAA_2"/>
    <property type="match status" value="1"/>
</dbReference>
<dbReference type="InterPro" id="IPR003959">
    <property type="entry name" value="ATPase_AAA_core"/>
</dbReference>
<evidence type="ECO:0000259" key="5">
    <source>
        <dbReference type="SMART" id="SM00382"/>
    </source>
</evidence>
<keyword evidence="3" id="KW-0143">Chaperone</keyword>
<dbReference type="InterPro" id="IPR050130">
    <property type="entry name" value="ClpA_ClpB"/>
</dbReference>
<name>A0AA46SGN8_9NOCA</name>
<evidence type="ECO:0000256" key="3">
    <source>
        <dbReference type="ARBA" id="ARBA00023186"/>
    </source>
</evidence>
<evidence type="ECO:0000313" key="7">
    <source>
        <dbReference type="EMBL" id="UYF97157.1"/>
    </source>
</evidence>
<keyword evidence="1" id="KW-0547">Nucleotide-binding</keyword>
<dbReference type="GO" id="GO:0005737">
    <property type="term" value="C:cytoplasm"/>
    <property type="evidence" value="ECO:0007669"/>
    <property type="project" value="TreeGrafter"/>
</dbReference>
<dbReference type="InterPro" id="IPR019489">
    <property type="entry name" value="Clp_ATPase_C"/>
</dbReference>
<dbReference type="Pfam" id="PF10431">
    <property type="entry name" value="ClpB_D2-small"/>
    <property type="match status" value="1"/>
</dbReference>
<dbReference type="RefSeq" id="WP_263510430.1">
    <property type="nucleotide sequence ID" value="NZ_CP106983.1"/>
</dbReference>
<dbReference type="SMART" id="SM01086">
    <property type="entry name" value="ClpB_D2-small"/>
    <property type="match status" value="1"/>
</dbReference>
<organism evidence="7 8">
    <name type="scientific">Rhodococcus aetherivorans</name>
    <dbReference type="NCBI Taxonomy" id="191292"/>
    <lineage>
        <taxon>Bacteria</taxon>
        <taxon>Bacillati</taxon>
        <taxon>Actinomycetota</taxon>
        <taxon>Actinomycetes</taxon>
        <taxon>Mycobacteriales</taxon>
        <taxon>Nocardiaceae</taxon>
        <taxon>Rhodococcus</taxon>
    </lineage>
</organism>
<dbReference type="PRINTS" id="PR00300">
    <property type="entry name" value="CLPPROTEASEA"/>
</dbReference>
<accession>A0AA46SGN8</accession>
<dbReference type="GO" id="GO:0016887">
    <property type="term" value="F:ATP hydrolysis activity"/>
    <property type="evidence" value="ECO:0007669"/>
    <property type="project" value="InterPro"/>
</dbReference>
<dbReference type="InterPro" id="IPR027417">
    <property type="entry name" value="P-loop_NTPase"/>
</dbReference>
<protein>
    <submittedName>
        <fullName evidence="7">AAA family ATPase</fullName>
    </submittedName>
</protein>
<sequence>MSGYLSEKVNDMNSGHVTKPAPYGFRMGRSTSPSQLSNNLKNAIIGQGEAIDAVVRALTIAAAGIRDPHRPIASLLFVGPTGVGKTELARRLAAEVTGDPDRLCRIDMNSLAQEHYSASISGAPPGYAGSKEQFTLFNRELVEGNISRPGIVLFDEVEKAHATVLRSLLQVLDTGVLHLTSGTSTISFRNSIVLLTSNLGSAEIATRLRTTRLTSLSKLRGLLSRKSGIIDSFDEAVSTAVEKFFDPELFNRFDEVVQFKQLTRESSRAIVDLELARLQALLSDRNISWSPSEAVLDHLVHTGFDAIYGARNLRRAVRLQLHAPIARVIVSAESAVRPLQIFTEVRDGVIIAIAAECSQP</sequence>
<gene>
    <name evidence="7" type="ORF">OCS65_28475</name>
</gene>
<evidence type="ECO:0000256" key="2">
    <source>
        <dbReference type="ARBA" id="ARBA00022840"/>
    </source>
</evidence>
<dbReference type="AlphaFoldDB" id="A0AA46SGN8"/>
<feature type="region of interest" description="Disordered" evidence="4">
    <location>
        <begin position="1"/>
        <end position="32"/>
    </location>
</feature>
<dbReference type="InterPro" id="IPR003593">
    <property type="entry name" value="AAA+_ATPase"/>
</dbReference>
<feature type="domain" description="AAA+ ATPase" evidence="5">
    <location>
        <begin position="71"/>
        <end position="220"/>
    </location>
</feature>
<dbReference type="PANTHER" id="PTHR11638">
    <property type="entry name" value="ATP-DEPENDENT CLP PROTEASE"/>
    <property type="match status" value="1"/>
</dbReference>
<dbReference type="GO" id="GO:0034605">
    <property type="term" value="P:cellular response to heat"/>
    <property type="evidence" value="ECO:0007669"/>
    <property type="project" value="TreeGrafter"/>
</dbReference>
<feature type="domain" description="Clp ATPase C-terminal" evidence="6">
    <location>
        <begin position="262"/>
        <end position="351"/>
    </location>
</feature>
<dbReference type="Proteomes" id="UP001163947">
    <property type="component" value="Plasmid pN2"/>
</dbReference>
<dbReference type="Gene3D" id="3.40.50.300">
    <property type="entry name" value="P-loop containing nucleotide triphosphate hydrolases"/>
    <property type="match status" value="1"/>
</dbReference>